<evidence type="ECO:0000259" key="10">
    <source>
        <dbReference type="PROSITE" id="PS50235"/>
    </source>
</evidence>
<dbReference type="PANTHER" id="PTHR24006:SF888">
    <property type="entry name" value="UBIQUITIN CARBOXYL-TERMINAL HYDROLASE 30"/>
    <property type="match status" value="1"/>
</dbReference>
<dbReference type="GO" id="GO:0005829">
    <property type="term" value="C:cytosol"/>
    <property type="evidence" value="ECO:0007669"/>
    <property type="project" value="TreeGrafter"/>
</dbReference>
<keyword evidence="12" id="KW-1185">Reference proteome</keyword>
<proteinExistence type="inferred from homology"/>
<dbReference type="Proteomes" id="UP001166674">
    <property type="component" value="Unassembled WGS sequence"/>
</dbReference>
<dbReference type="InterPro" id="IPR018200">
    <property type="entry name" value="USP_CS"/>
</dbReference>
<accession>A0AA41MZL4</accession>
<dbReference type="EMBL" id="JAATJV010374999">
    <property type="protein sequence ID" value="MBZ3881105.1"/>
    <property type="molecule type" value="Genomic_DNA"/>
</dbReference>
<comment type="function">
    <text evidence="7">Deubiquitinating enzyme that removes conjugated ubiquitin from specific proteins to regulate different cellular processes.</text>
</comment>
<dbReference type="InterPro" id="IPR050164">
    <property type="entry name" value="Peptidase_C19"/>
</dbReference>
<evidence type="ECO:0000313" key="11">
    <source>
        <dbReference type="EMBL" id="MBZ3881105.1"/>
    </source>
</evidence>
<feature type="domain" description="USP" evidence="10">
    <location>
        <begin position="234"/>
        <end position="668"/>
    </location>
</feature>
<dbReference type="PROSITE" id="PS00973">
    <property type="entry name" value="USP_2"/>
    <property type="match status" value="1"/>
</dbReference>
<keyword evidence="9" id="KW-0472">Membrane</keyword>
<evidence type="ECO:0000256" key="5">
    <source>
        <dbReference type="ARBA" id="ARBA00022801"/>
    </source>
</evidence>
<dbReference type="InterPro" id="IPR001394">
    <property type="entry name" value="Peptidase_C19_UCH"/>
</dbReference>
<evidence type="ECO:0000256" key="3">
    <source>
        <dbReference type="ARBA" id="ARBA00022670"/>
    </source>
</evidence>
<dbReference type="AlphaFoldDB" id="A0AA41MZL4"/>
<evidence type="ECO:0000256" key="2">
    <source>
        <dbReference type="ARBA" id="ARBA00009085"/>
    </source>
</evidence>
<keyword evidence="5 7" id="KW-0378">Hydrolase</keyword>
<evidence type="ECO:0000256" key="1">
    <source>
        <dbReference type="ARBA" id="ARBA00000707"/>
    </source>
</evidence>
<dbReference type="SUPFAM" id="SSF54001">
    <property type="entry name" value="Cysteine proteinases"/>
    <property type="match status" value="1"/>
</dbReference>
<feature type="transmembrane region" description="Helical" evidence="9">
    <location>
        <begin position="201"/>
        <end position="219"/>
    </location>
</feature>
<evidence type="ECO:0000256" key="9">
    <source>
        <dbReference type="SAM" id="Phobius"/>
    </source>
</evidence>
<evidence type="ECO:0000256" key="7">
    <source>
        <dbReference type="RuleBase" id="RU366025"/>
    </source>
</evidence>
<dbReference type="GO" id="GO:0005634">
    <property type="term" value="C:nucleus"/>
    <property type="evidence" value="ECO:0007669"/>
    <property type="project" value="TreeGrafter"/>
</dbReference>
<keyword evidence="6 7" id="KW-0788">Thiol protease</keyword>
<organism evidence="11 12">
    <name type="scientific">Sciurus carolinensis</name>
    <name type="common">Eastern gray squirrel</name>
    <dbReference type="NCBI Taxonomy" id="30640"/>
    <lineage>
        <taxon>Eukaryota</taxon>
        <taxon>Metazoa</taxon>
        <taxon>Chordata</taxon>
        <taxon>Craniata</taxon>
        <taxon>Vertebrata</taxon>
        <taxon>Euteleostomi</taxon>
        <taxon>Mammalia</taxon>
        <taxon>Eutheria</taxon>
        <taxon>Euarchontoglires</taxon>
        <taxon>Glires</taxon>
        <taxon>Rodentia</taxon>
        <taxon>Sciuromorpha</taxon>
        <taxon>Sciuridae</taxon>
        <taxon>Sciurinae</taxon>
        <taxon>Sciurini</taxon>
        <taxon>Sciurus</taxon>
    </lineage>
</organism>
<dbReference type="Pfam" id="PF00443">
    <property type="entry name" value="UCH"/>
    <property type="match status" value="1"/>
</dbReference>
<gene>
    <name evidence="11" type="ORF">SUZIE_161275</name>
</gene>
<dbReference type="InterPro" id="IPR038765">
    <property type="entry name" value="Papain-like_cys_pep_sf"/>
</dbReference>
<comment type="similarity">
    <text evidence="2 7">Belongs to the peptidase C19 family.</text>
</comment>
<comment type="caution">
    <text evidence="11">The sequence shown here is derived from an EMBL/GenBank/DDBJ whole genome shotgun (WGS) entry which is preliminary data.</text>
</comment>
<dbReference type="InterPro" id="IPR028889">
    <property type="entry name" value="USP"/>
</dbReference>
<keyword evidence="9" id="KW-0812">Transmembrane</keyword>
<dbReference type="EC" id="3.4.19.12" evidence="7"/>
<evidence type="ECO:0000256" key="6">
    <source>
        <dbReference type="ARBA" id="ARBA00022807"/>
    </source>
</evidence>
<comment type="catalytic activity">
    <reaction evidence="1 7">
        <text>Thiol-dependent hydrolysis of ester, thioester, amide, peptide and isopeptide bonds formed by the C-terminal Gly of ubiquitin (a 76-residue protein attached to proteins as an intracellular targeting signal).</text>
        <dbReference type="EC" id="3.4.19.12"/>
    </reaction>
</comment>
<protein>
    <recommendedName>
        <fullName evidence="7">Ubiquitin carboxyl-terminal hydrolase</fullName>
        <ecNumber evidence="7">3.4.19.12</ecNumber>
    </recommendedName>
</protein>
<feature type="region of interest" description="Disordered" evidence="8">
    <location>
        <begin position="530"/>
        <end position="565"/>
    </location>
</feature>
<sequence length="683" mass="75311">MHRGALRGLAAAVLCGLPSSPSFRPGANLVSLKKSPSSKECMPGVCKGICTTLVVAACYICSPLDPAKVVQEVGHPTQLSIVILHNWERGEQEKQETWSVDDCSPAAATSGLPRSLSFGLVSPEAVRLWAAGSAASGASGASGTSGALRRAAVEAAGQRLASGVAAMWSSRAEAAMTAADRAIQRFLRTGAAVRYKVMKNWGVIGGIAAALAAGIYVIWGPITERKKRRKGLVPGLVNLGNTCFMNSLLQGLSACPAFIKWLEEFTTQYTRDQKEPPRHQYLSLTLLHLLKALSCQEVTEEEVLDASCLLDVLRMYRWQISSFEEQDAHELFHVITSSLEDERDRQPRVTHLFDVHSLEQQPEITPKQITCRTRGSPHPASSHWKAQHPFHGRLTSNMVCKHCEHQSPVRFDTFDSLSLSIPAATWGHPLTLDHCLHHFISSESVRDVVCDNCTKIEAKGTLNGEKVEHQRTTFVKQLKLGKLPQCLCIHLQRLSWSSHGTPLKRHEHVQFNEFLMMDIYKYHLLGHKPSRPSPKLKEGPGPALEPQDGPAAPRPVLNQPGPPKTQIFMNGACSPSLLPTLPPPLSFPLPVVPDYSSSTYLFRLMAVVVHHGDMHSGHFVTYRRSPPSAKNPLSTSSQWLWISDDTVRKASLQEVLSASAYLLFYERVLCRTQPQGQEYKSEE</sequence>
<dbReference type="PANTHER" id="PTHR24006">
    <property type="entry name" value="UBIQUITIN CARBOXYL-TERMINAL HYDROLASE"/>
    <property type="match status" value="1"/>
</dbReference>
<evidence type="ECO:0000256" key="8">
    <source>
        <dbReference type="SAM" id="MobiDB-lite"/>
    </source>
</evidence>
<dbReference type="Gene3D" id="3.90.70.10">
    <property type="entry name" value="Cysteine proteinases"/>
    <property type="match status" value="1"/>
</dbReference>
<evidence type="ECO:0000313" key="12">
    <source>
        <dbReference type="Proteomes" id="UP001166674"/>
    </source>
</evidence>
<dbReference type="CDD" id="cd02662">
    <property type="entry name" value="Peptidase_C19F"/>
    <property type="match status" value="1"/>
</dbReference>
<dbReference type="PROSITE" id="PS50235">
    <property type="entry name" value="USP_3"/>
    <property type="match status" value="1"/>
</dbReference>
<evidence type="ECO:0000256" key="4">
    <source>
        <dbReference type="ARBA" id="ARBA00022786"/>
    </source>
</evidence>
<dbReference type="GO" id="GO:0004843">
    <property type="term" value="F:cysteine-type deubiquitinase activity"/>
    <property type="evidence" value="ECO:0007669"/>
    <property type="project" value="UniProtKB-UniRule"/>
</dbReference>
<dbReference type="GO" id="GO:0016579">
    <property type="term" value="P:protein deubiquitination"/>
    <property type="evidence" value="ECO:0007669"/>
    <property type="project" value="InterPro"/>
</dbReference>
<name>A0AA41MZL4_SCICA</name>
<keyword evidence="3 7" id="KW-0645">Protease</keyword>
<keyword evidence="4 7" id="KW-0833">Ubl conjugation pathway</keyword>
<keyword evidence="9" id="KW-1133">Transmembrane helix</keyword>
<dbReference type="PROSITE" id="PS00972">
    <property type="entry name" value="USP_1"/>
    <property type="match status" value="1"/>
</dbReference>
<reference evidence="11" key="1">
    <citation type="submission" date="2020-03" db="EMBL/GenBank/DDBJ databases">
        <title>Studies in the Genomics of Life Span.</title>
        <authorList>
            <person name="Glass D."/>
        </authorList>
    </citation>
    <scope>NUCLEOTIDE SEQUENCE</scope>
    <source>
        <strain evidence="11">SUZIE</strain>
        <tissue evidence="11">Muscle</tissue>
    </source>
</reference>
<dbReference type="GO" id="GO:0006508">
    <property type="term" value="P:proteolysis"/>
    <property type="evidence" value="ECO:0007669"/>
    <property type="project" value="UniProtKB-KW"/>
</dbReference>